<name>A0ABQ5N916_9CLOT</name>
<dbReference type="InterPro" id="IPR020846">
    <property type="entry name" value="MFS_dom"/>
</dbReference>
<evidence type="ECO:0000259" key="7">
    <source>
        <dbReference type="PROSITE" id="PS50850"/>
    </source>
</evidence>
<evidence type="ECO:0000256" key="6">
    <source>
        <dbReference type="SAM" id="Phobius"/>
    </source>
</evidence>
<dbReference type="Proteomes" id="UP001208567">
    <property type="component" value="Unassembled WGS sequence"/>
</dbReference>
<proteinExistence type="predicted"/>
<keyword evidence="3 6" id="KW-0812">Transmembrane</keyword>
<feature type="transmembrane region" description="Helical" evidence="6">
    <location>
        <begin position="174"/>
        <end position="197"/>
    </location>
</feature>
<dbReference type="InterPro" id="IPR001958">
    <property type="entry name" value="Tet-R_TetA/multi-R_MdtG-like"/>
</dbReference>
<feature type="transmembrane region" description="Helical" evidence="6">
    <location>
        <begin position="12"/>
        <end position="33"/>
    </location>
</feature>
<organism evidence="8 9">
    <name type="scientific">Clostridium omnivorum</name>
    <dbReference type="NCBI Taxonomy" id="1604902"/>
    <lineage>
        <taxon>Bacteria</taxon>
        <taxon>Bacillati</taxon>
        <taxon>Bacillota</taxon>
        <taxon>Clostridia</taxon>
        <taxon>Eubacteriales</taxon>
        <taxon>Clostridiaceae</taxon>
        <taxon>Clostridium</taxon>
    </lineage>
</organism>
<dbReference type="Gene3D" id="1.20.1250.20">
    <property type="entry name" value="MFS general substrate transporter like domains"/>
    <property type="match status" value="1"/>
</dbReference>
<evidence type="ECO:0000313" key="8">
    <source>
        <dbReference type="EMBL" id="GLC31582.1"/>
    </source>
</evidence>
<evidence type="ECO:0000256" key="3">
    <source>
        <dbReference type="ARBA" id="ARBA00022692"/>
    </source>
</evidence>
<keyword evidence="9" id="KW-1185">Reference proteome</keyword>
<accession>A0ABQ5N916</accession>
<dbReference type="InterPro" id="IPR036259">
    <property type="entry name" value="MFS_trans_sf"/>
</dbReference>
<feature type="transmembrane region" description="Helical" evidence="6">
    <location>
        <begin position="231"/>
        <end position="256"/>
    </location>
</feature>
<dbReference type="SUPFAM" id="SSF103473">
    <property type="entry name" value="MFS general substrate transporter"/>
    <property type="match status" value="1"/>
</dbReference>
<dbReference type="Pfam" id="PF07690">
    <property type="entry name" value="MFS_1"/>
    <property type="match status" value="1"/>
</dbReference>
<feature type="transmembrane region" description="Helical" evidence="6">
    <location>
        <begin position="110"/>
        <end position="133"/>
    </location>
</feature>
<keyword evidence="5 6" id="KW-0472">Membrane</keyword>
<feature type="transmembrane region" description="Helical" evidence="6">
    <location>
        <begin position="294"/>
        <end position="312"/>
    </location>
</feature>
<dbReference type="PROSITE" id="PS50850">
    <property type="entry name" value="MFS"/>
    <property type="match status" value="1"/>
</dbReference>
<reference evidence="8 9" key="1">
    <citation type="journal article" date="2024" name="Int. J. Syst. Evol. Microbiol.">
        <title>Clostridium omnivorum sp. nov., isolated from anoxic soil under the treatment of reductive soil disinfestation.</title>
        <authorList>
            <person name="Ueki A."/>
            <person name="Tonouchi A."/>
            <person name="Kaku N."/>
            <person name="Honma S."/>
            <person name="Ueki K."/>
        </authorList>
    </citation>
    <scope>NUCLEOTIDE SEQUENCE [LARGE SCALE GENOMIC DNA]</scope>
    <source>
        <strain evidence="8 9">E14</strain>
    </source>
</reference>
<evidence type="ECO:0000256" key="1">
    <source>
        <dbReference type="ARBA" id="ARBA00004651"/>
    </source>
</evidence>
<feature type="transmembrane region" description="Helical" evidence="6">
    <location>
        <begin position="381"/>
        <end position="403"/>
    </location>
</feature>
<sequence length="419" mass="46232">MKEKKYSILPIFFTVFLDLLGLGIVIPILPAVLLDPRGGVLPFSYTFSTRTMLYGFLVAAYPIAQFFGAPILGTLADKNGRKKLLLISLLGTLIGYIIFAIGIIEKNIYLLFLGRIIDGFTGGNISIAQSAMADISDEKTKSRNFGLIGMAFGLGFIIGPYVGGKLSDASIVSWFTYATPFWLSVVLTTVNILLVVWRFPETLAKGRQVKVSAFTGIRNLKKAFGYEELRTMFLVGFLLTVGFNFFTQFFQVFLIGKFHFSQSKIGDFFAYMGLWIALAQGMVLRPLAKKYKPASILSFSIILLAASFPILLIPDKAMWLYLIVPFISIFQGLTQPNSTAIVSNLTDREKQGEILGINQSIQSVAQAIPPIIAGFVTSVNINLPTVFAAAATLAAWLMFRFVFLKKKGAVEKLQLQQIN</sequence>
<gene>
    <name evidence="8" type="ORF">bsdE14_29920</name>
</gene>
<dbReference type="InterPro" id="IPR011701">
    <property type="entry name" value="MFS"/>
</dbReference>
<feature type="transmembrane region" description="Helical" evidence="6">
    <location>
        <begin position="145"/>
        <end position="162"/>
    </location>
</feature>
<feature type="domain" description="Major facilitator superfamily (MFS) profile" evidence="7">
    <location>
        <begin position="7"/>
        <end position="407"/>
    </location>
</feature>
<keyword evidence="2" id="KW-0813">Transport</keyword>
<evidence type="ECO:0000313" key="9">
    <source>
        <dbReference type="Proteomes" id="UP001208567"/>
    </source>
</evidence>
<dbReference type="PANTHER" id="PTHR23504:SF15">
    <property type="entry name" value="MAJOR FACILITATOR SUPERFAMILY (MFS) PROFILE DOMAIN-CONTAINING PROTEIN"/>
    <property type="match status" value="1"/>
</dbReference>
<feature type="transmembrane region" description="Helical" evidence="6">
    <location>
        <begin position="84"/>
        <end position="104"/>
    </location>
</feature>
<feature type="transmembrane region" description="Helical" evidence="6">
    <location>
        <begin position="53"/>
        <end position="72"/>
    </location>
</feature>
<dbReference type="RefSeq" id="WP_264850916.1">
    <property type="nucleotide sequence ID" value="NZ_BRXR01000001.1"/>
</dbReference>
<dbReference type="EMBL" id="BRXR01000001">
    <property type="protein sequence ID" value="GLC31582.1"/>
    <property type="molecule type" value="Genomic_DNA"/>
</dbReference>
<evidence type="ECO:0000256" key="2">
    <source>
        <dbReference type="ARBA" id="ARBA00022448"/>
    </source>
</evidence>
<dbReference type="PRINTS" id="PR01035">
    <property type="entry name" value="TCRTETA"/>
</dbReference>
<keyword evidence="4 6" id="KW-1133">Transmembrane helix</keyword>
<comment type="subcellular location">
    <subcellularLocation>
        <location evidence="1">Cell membrane</location>
        <topology evidence="1">Multi-pass membrane protein</topology>
    </subcellularLocation>
</comment>
<dbReference type="PANTHER" id="PTHR23504">
    <property type="entry name" value="MAJOR FACILITATOR SUPERFAMILY DOMAIN-CONTAINING PROTEIN 10"/>
    <property type="match status" value="1"/>
</dbReference>
<comment type="caution">
    <text evidence="8">The sequence shown here is derived from an EMBL/GenBank/DDBJ whole genome shotgun (WGS) entry which is preliminary data.</text>
</comment>
<evidence type="ECO:0000256" key="4">
    <source>
        <dbReference type="ARBA" id="ARBA00022989"/>
    </source>
</evidence>
<protein>
    <submittedName>
        <fullName evidence="8">Tetracycline resistance MFS efflux pump</fullName>
    </submittedName>
</protein>
<feature type="transmembrane region" description="Helical" evidence="6">
    <location>
        <begin position="268"/>
        <end position="287"/>
    </location>
</feature>
<evidence type="ECO:0000256" key="5">
    <source>
        <dbReference type="ARBA" id="ARBA00023136"/>
    </source>
</evidence>
<dbReference type="CDD" id="cd17330">
    <property type="entry name" value="MFS_SLC46_TetA_like"/>
    <property type="match status" value="1"/>
</dbReference>